<proteinExistence type="predicted"/>
<evidence type="ECO:0000313" key="1">
    <source>
        <dbReference type="EMBL" id="GAH70933.1"/>
    </source>
</evidence>
<reference evidence="1" key="1">
    <citation type="journal article" date="2014" name="Front. Microbiol.">
        <title>High frequency of phylogenetically diverse reductive dehalogenase-homologous genes in deep subseafloor sedimentary metagenomes.</title>
        <authorList>
            <person name="Kawai M."/>
            <person name="Futagami T."/>
            <person name="Toyoda A."/>
            <person name="Takaki Y."/>
            <person name="Nishi S."/>
            <person name="Hori S."/>
            <person name="Arai W."/>
            <person name="Tsubouchi T."/>
            <person name="Morono Y."/>
            <person name="Uchiyama I."/>
            <person name="Ito T."/>
            <person name="Fujiyama A."/>
            <person name="Inagaki F."/>
            <person name="Takami H."/>
        </authorList>
    </citation>
    <scope>NUCLEOTIDE SEQUENCE</scope>
    <source>
        <strain evidence="1">Expedition CK06-06</strain>
    </source>
</reference>
<dbReference type="EMBL" id="BARU01029783">
    <property type="protein sequence ID" value="GAH70933.1"/>
    <property type="molecule type" value="Genomic_DNA"/>
</dbReference>
<gene>
    <name evidence="1" type="ORF">S03H2_47334</name>
</gene>
<accession>X1JMD6</accession>
<organism evidence="1">
    <name type="scientific">marine sediment metagenome</name>
    <dbReference type="NCBI Taxonomy" id="412755"/>
    <lineage>
        <taxon>unclassified sequences</taxon>
        <taxon>metagenomes</taxon>
        <taxon>ecological metagenomes</taxon>
    </lineage>
</organism>
<protein>
    <submittedName>
        <fullName evidence="1">Uncharacterized protein</fullName>
    </submittedName>
</protein>
<name>X1JMD6_9ZZZZ</name>
<comment type="caution">
    <text evidence="1">The sequence shown here is derived from an EMBL/GenBank/DDBJ whole genome shotgun (WGS) entry which is preliminary data.</text>
</comment>
<sequence length="33" mass="3750">MHIVQSEKSNRTAIQSVSLNWINNPSVQKLLDV</sequence>
<feature type="non-terminal residue" evidence="1">
    <location>
        <position position="33"/>
    </location>
</feature>
<dbReference type="AlphaFoldDB" id="X1JMD6"/>